<dbReference type="EMBL" id="BGPR01025452">
    <property type="protein sequence ID" value="GBN94351.1"/>
    <property type="molecule type" value="Genomic_DNA"/>
</dbReference>
<organism evidence="2 3">
    <name type="scientific">Araneus ventricosus</name>
    <name type="common">Orbweaver spider</name>
    <name type="synonym">Epeira ventricosa</name>
    <dbReference type="NCBI Taxonomy" id="182803"/>
    <lineage>
        <taxon>Eukaryota</taxon>
        <taxon>Metazoa</taxon>
        <taxon>Ecdysozoa</taxon>
        <taxon>Arthropoda</taxon>
        <taxon>Chelicerata</taxon>
        <taxon>Arachnida</taxon>
        <taxon>Araneae</taxon>
        <taxon>Araneomorphae</taxon>
        <taxon>Entelegynae</taxon>
        <taxon>Araneoidea</taxon>
        <taxon>Araneidae</taxon>
        <taxon>Araneus</taxon>
    </lineage>
</organism>
<reference evidence="2 3" key="1">
    <citation type="journal article" date="2019" name="Sci. Rep.">
        <title>Orb-weaving spider Araneus ventricosus genome elucidates the spidroin gene catalogue.</title>
        <authorList>
            <person name="Kono N."/>
            <person name="Nakamura H."/>
            <person name="Ohtoshi R."/>
            <person name="Moran D.A.P."/>
            <person name="Shinohara A."/>
            <person name="Yoshida Y."/>
            <person name="Fujiwara M."/>
            <person name="Mori M."/>
            <person name="Tomita M."/>
            <person name="Arakawa K."/>
        </authorList>
    </citation>
    <scope>NUCLEOTIDE SEQUENCE [LARGE SCALE GENOMIC DNA]</scope>
</reference>
<dbReference type="AlphaFoldDB" id="A0A4Y2T2B8"/>
<protein>
    <submittedName>
        <fullName evidence="2">Uncharacterized protein</fullName>
    </submittedName>
</protein>
<keyword evidence="3" id="KW-1185">Reference proteome</keyword>
<name>A0A4Y2T2B8_ARAVE</name>
<gene>
    <name evidence="2" type="ORF">AVEN_7998_1</name>
</gene>
<evidence type="ECO:0000256" key="1">
    <source>
        <dbReference type="SAM" id="MobiDB-lite"/>
    </source>
</evidence>
<sequence length="62" mass="6972">MIALITSGSCDDPSDRGSTRHRREVIQPPTIAASHRESRLCLLIRQVFIPIFEVPFKAPLDL</sequence>
<dbReference type="Proteomes" id="UP000499080">
    <property type="component" value="Unassembled WGS sequence"/>
</dbReference>
<feature type="region of interest" description="Disordered" evidence="1">
    <location>
        <begin position="1"/>
        <end position="27"/>
    </location>
</feature>
<evidence type="ECO:0000313" key="3">
    <source>
        <dbReference type="Proteomes" id="UP000499080"/>
    </source>
</evidence>
<comment type="caution">
    <text evidence="2">The sequence shown here is derived from an EMBL/GenBank/DDBJ whole genome shotgun (WGS) entry which is preliminary data.</text>
</comment>
<feature type="non-terminal residue" evidence="2">
    <location>
        <position position="62"/>
    </location>
</feature>
<evidence type="ECO:0000313" key="2">
    <source>
        <dbReference type="EMBL" id="GBN94351.1"/>
    </source>
</evidence>
<proteinExistence type="predicted"/>
<accession>A0A4Y2T2B8</accession>